<dbReference type="AlphaFoldDB" id="A0A1Y2BMK4"/>
<reference evidence="2 3" key="1">
    <citation type="submission" date="2016-07" db="EMBL/GenBank/DDBJ databases">
        <title>Pervasive Adenine N6-methylation of Active Genes in Fungi.</title>
        <authorList>
            <consortium name="DOE Joint Genome Institute"/>
            <person name="Mondo S.J."/>
            <person name="Dannebaum R.O."/>
            <person name="Kuo R.C."/>
            <person name="Labutti K."/>
            <person name="Haridas S."/>
            <person name="Kuo A."/>
            <person name="Salamov A."/>
            <person name="Ahrendt S.R."/>
            <person name="Lipzen A."/>
            <person name="Sullivan W."/>
            <person name="Andreopoulos W.B."/>
            <person name="Clum A."/>
            <person name="Lindquist E."/>
            <person name="Daum C."/>
            <person name="Ramamoorthy G.K."/>
            <person name="Gryganskyi A."/>
            <person name="Culley D."/>
            <person name="Magnuson J.K."/>
            <person name="James T.Y."/>
            <person name="O'Malley M.A."/>
            <person name="Stajich J.E."/>
            <person name="Spatafora J.W."/>
            <person name="Visel A."/>
            <person name="Grigoriev I.V."/>
        </authorList>
    </citation>
    <scope>NUCLEOTIDE SEQUENCE [LARGE SCALE GENOMIC DNA]</scope>
    <source>
        <strain evidence="2 3">68-887.2</strain>
    </source>
</reference>
<dbReference type="GO" id="GO:0005737">
    <property type="term" value="C:cytoplasm"/>
    <property type="evidence" value="ECO:0007669"/>
    <property type="project" value="TreeGrafter"/>
</dbReference>
<name>A0A1Y2BMK4_9TREE</name>
<dbReference type="InParanoid" id="A0A1Y2BMK4"/>
<comment type="caution">
    <text evidence="2">The sequence shown here is derived from an EMBL/GenBank/DDBJ whole genome shotgun (WGS) entry which is preliminary data.</text>
</comment>
<keyword evidence="3" id="KW-1185">Reference proteome</keyword>
<dbReference type="GO" id="GO:0004725">
    <property type="term" value="F:protein tyrosine phosphatase activity"/>
    <property type="evidence" value="ECO:0007669"/>
    <property type="project" value="TreeGrafter"/>
</dbReference>
<gene>
    <name evidence="2" type="ORF">BCR39DRAFT_461149</name>
</gene>
<dbReference type="EMBL" id="MCFC01000001">
    <property type="protein sequence ID" value="ORY35930.1"/>
    <property type="molecule type" value="Genomic_DNA"/>
</dbReference>
<dbReference type="SUPFAM" id="SSF52821">
    <property type="entry name" value="Rhodanese/Cell cycle control phosphatase"/>
    <property type="match status" value="1"/>
</dbReference>
<dbReference type="OrthoDB" id="8300214at2759"/>
<accession>A0A1Y2BMK4</accession>
<dbReference type="PANTHER" id="PTHR10828:SF50">
    <property type="entry name" value="REDUCTASE (ARC2), PUTATIVE (AFU_ORTHOLOGUE AFUA_6G13400)-RELATED"/>
    <property type="match status" value="1"/>
</dbReference>
<sequence>MASKTATSTRLWYEALPTPRATPSSMSVAELHALSMEQRVGKAYVVVDVRRTDIDEAEHGRLLPVAINLPAQTFYHTLPVIFQIVGQIPKVIFHCSSSRGRGPRCAAWYQDYLDDQDCRTSKSYVLEGGIKAWCEAFPEETVTV</sequence>
<dbReference type="PANTHER" id="PTHR10828">
    <property type="entry name" value="M-PHASE INDUCER PHOSPHATASE DUAL SPECIFICITY PHOSPHATASE CDC25"/>
    <property type="match status" value="1"/>
</dbReference>
<dbReference type="Pfam" id="PF00581">
    <property type="entry name" value="Rhodanese"/>
    <property type="match status" value="1"/>
</dbReference>
<evidence type="ECO:0000313" key="2">
    <source>
        <dbReference type="EMBL" id="ORY35930.1"/>
    </source>
</evidence>
<dbReference type="PROSITE" id="PS50206">
    <property type="entry name" value="RHODANESE_3"/>
    <property type="match status" value="1"/>
</dbReference>
<dbReference type="GO" id="GO:0005634">
    <property type="term" value="C:nucleus"/>
    <property type="evidence" value="ECO:0007669"/>
    <property type="project" value="TreeGrafter"/>
</dbReference>
<dbReference type="Gene3D" id="3.40.250.10">
    <property type="entry name" value="Rhodanese-like domain"/>
    <property type="match status" value="1"/>
</dbReference>
<dbReference type="InterPro" id="IPR001763">
    <property type="entry name" value="Rhodanese-like_dom"/>
</dbReference>
<feature type="domain" description="Rhodanese" evidence="1">
    <location>
        <begin position="40"/>
        <end position="142"/>
    </location>
</feature>
<dbReference type="Proteomes" id="UP000193986">
    <property type="component" value="Unassembled WGS sequence"/>
</dbReference>
<organism evidence="2 3">
    <name type="scientific">Naematelia encephala</name>
    <dbReference type="NCBI Taxonomy" id="71784"/>
    <lineage>
        <taxon>Eukaryota</taxon>
        <taxon>Fungi</taxon>
        <taxon>Dikarya</taxon>
        <taxon>Basidiomycota</taxon>
        <taxon>Agaricomycotina</taxon>
        <taxon>Tremellomycetes</taxon>
        <taxon>Tremellales</taxon>
        <taxon>Naemateliaceae</taxon>
        <taxon>Naematelia</taxon>
    </lineage>
</organism>
<protein>
    <recommendedName>
        <fullName evidence="1">Rhodanese domain-containing protein</fullName>
    </recommendedName>
</protein>
<proteinExistence type="predicted"/>
<evidence type="ECO:0000313" key="3">
    <source>
        <dbReference type="Proteomes" id="UP000193986"/>
    </source>
</evidence>
<dbReference type="STRING" id="71784.A0A1Y2BMK4"/>
<dbReference type="InterPro" id="IPR036873">
    <property type="entry name" value="Rhodanese-like_dom_sf"/>
</dbReference>
<evidence type="ECO:0000259" key="1">
    <source>
        <dbReference type="PROSITE" id="PS50206"/>
    </source>
</evidence>